<gene>
    <name evidence="2" type="ORF">DEVEQU_01336</name>
</gene>
<proteinExistence type="predicted"/>
<dbReference type="EMBL" id="UZWD01000021">
    <property type="protein sequence ID" value="VDS04205.1"/>
    <property type="molecule type" value="Genomic_DNA"/>
</dbReference>
<protein>
    <submittedName>
        <fullName evidence="2">Uncharacterized protein</fullName>
    </submittedName>
</protein>
<accession>A0A3S4CRD4</accession>
<feature type="transmembrane region" description="Helical" evidence="1">
    <location>
        <begin position="19"/>
        <end position="38"/>
    </location>
</feature>
<dbReference type="AlphaFoldDB" id="A0A3S4CRD4"/>
<organism evidence="2 3">
    <name type="scientific">Devosia equisanguinis</name>
    <dbReference type="NCBI Taxonomy" id="2490941"/>
    <lineage>
        <taxon>Bacteria</taxon>
        <taxon>Pseudomonadati</taxon>
        <taxon>Pseudomonadota</taxon>
        <taxon>Alphaproteobacteria</taxon>
        <taxon>Hyphomicrobiales</taxon>
        <taxon>Devosiaceae</taxon>
        <taxon>Devosia</taxon>
    </lineage>
</organism>
<keyword evidence="1" id="KW-1133">Transmembrane helix</keyword>
<dbReference type="Proteomes" id="UP000268844">
    <property type="component" value="Unassembled WGS sequence"/>
</dbReference>
<evidence type="ECO:0000313" key="2">
    <source>
        <dbReference type="EMBL" id="VDS04205.1"/>
    </source>
</evidence>
<evidence type="ECO:0000313" key="3">
    <source>
        <dbReference type="Proteomes" id="UP000268844"/>
    </source>
</evidence>
<keyword evidence="1" id="KW-0472">Membrane</keyword>
<name>A0A3S4CRD4_9HYPH</name>
<reference evidence="2 3" key="1">
    <citation type="submission" date="2018-12" db="EMBL/GenBank/DDBJ databases">
        <authorList>
            <person name="Criscuolo A."/>
        </authorList>
    </citation>
    <scope>NUCLEOTIDE SEQUENCE [LARGE SCALE GENOMIC DNA]</scope>
    <source>
        <strain evidence="2">ACIP1116281</strain>
    </source>
</reference>
<keyword evidence="3" id="KW-1185">Reference proteome</keyword>
<sequence length="169" mass="18556">MGAAMDVVLFRNRMGGLNLLWAGLGFLVAAVVLVYQGIPLLEVALYVGLLMLAAFAFIWGLIAWMGRSNAAEVRLRDGRLSIEMVHILGRGRTVTVPLHEVSRIALRRQKNGAGAGRDGFWIDIFVQHKCYRLPLYGASVFDRTVLKQIAPEAAADLERIATPGARGKR</sequence>
<feature type="transmembrane region" description="Helical" evidence="1">
    <location>
        <begin position="44"/>
        <end position="66"/>
    </location>
</feature>
<evidence type="ECO:0000256" key="1">
    <source>
        <dbReference type="SAM" id="Phobius"/>
    </source>
</evidence>
<keyword evidence="1" id="KW-0812">Transmembrane</keyword>